<sequence>MSENDIIIRTHYESPLRMHIDSDILTPSSEPISQFARQLITLLDTSDLSSMLSYCVTQEFTVSCRKISHNCYSTALFIINFATSPIHAENTLITL</sequence>
<evidence type="ECO:0000313" key="1">
    <source>
        <dbReference type="EMBL" id="ANK01675.1"/>
    </source>
</evidence>
<dbReference type="PATRIC" id="fig|941280.3.peg.414"/>
<accession>A0A192C6Z7</accession>
<dbReference type="Proteomes" id="UP000183316">
    <property type="component" value="Chromosome"/>
</dbReference>
<dbReference type="AlphaFoldDB" id="A0A192C6Z7"/>
<organism evidence="1 2">
    <name type="scientific">Escherichia coli O25b:H4</name>
    <dbReference type="NCBI Taxonomy" id="941280"/>
    <lineage>
        <taxon>Bacteria</taxon>
        <taxon>Pseudomonadati</taxon>
        <taxon>Pseudomonadota</taxon>
        <taxon>Gammaproteobacteria</taxon>
        <taxon>Enterobacterales</taxon>
        <taxon>Enterobacteriaceae</taxon>
        <taxon>Escherichia</taxon>
    </lineage>
</organism>
<reference evidence="1 2" key="1">
    <citation type="submission" date="2016-03" db="EMBL/GenBank/DDBJ databases">
        <title>Genome Sequence and Comparative Pathogenic Determinants of Uropathogenic Escherichia coli O25b:H4, a Clinical Isolate from Saudi Arabia.</title>
        <authorList>
            <person name="Alyamani E.A.J."/>
            <person name="Khiyami M.A."/>
            <person name="Booq R.Y."/>
            <person name="Bahwerth F.S."/>
            <person name="Vaisvil B."/>
            <person name="Schmitt D.P."/>
            <person name="Kapatral V."/>
        </authorList>
    </citation>
    <scope>NUCLEOTIDE SEQUENCE [LARGE SCALE GENOMIC DNA]</scope>
    <source>
        <strain evidence="1 2">O25b:H4</strain>
    </source>
</reference>
<name>A0A192C6Z7_ECO25</name>
<evidence type="ECO:0000313" key="2">
    <source>
        <dbReference type="Proteomes" id="UP000183316"/>
    </source>
</evidence>
<gene>
    <name evidence="1" type="ORF">WLH_00414</name>
</gene>
<protein>
    <submittedName>
        <fullName evidence="1">Ankyrin-repeat protein B</fullName>
    </submittedName>
</protein>
<proteinExistence type="predicted"/>
<dbReference type="EMBL" id="CP015085">
    <property type="protein sequence ID" value="ANK01675.1"/>
    <property type="molecule type" value="Genomic_DNA"/>
</dbReference>